<gene>
    <name evidence="1" type="ORF">bsdtb5_33680</name>
</gene>
<evidence type="ECO:0000313" key="2">
    <source>
        <dbReference type="Proteomes" id="UP000595897"/>
    </source>
</evidence>
<proteinExistence type="predicted"/>
<dbReference type="RefSeq" id="WP_271713154.1">
    <property type="nucleotide sequence ID" value="NZ_AP024169.1"/>
</dbReference>
<sequence length="58" mass="6860">MQNATYKNHNVMRATEESSINETISLFMQREGKEKMINWRMNGSILIRPIQTKWGCNE</sequence>
<evidence type="ECO:0000313" key="1">
    <source>
        <dbReference type="EMBL" id="BCN32073.1"/>
    </source>
</evidence>
<dbReference type="KEGG" id="ahb:bsdtb5_33680"/>
<keyword evidence="2" id="KW-1185">Reference proteome</keyword>
<protein>
    <submittedName>
        <fullName evidence="1">Uncharacterized protein</fullName>
    </submittedName>
</protein>
<organism evidence="1 2">
    <name type="scientific">Anaeromicropila herbilytica</name>
    <dbReference type="NCBI Taxonomy" id="2785025"/>
    <lineage>
        <taxon>Bacteria</taxon>
        <taxon>Bacillati</taxon>
        <taxon>Bacillota</taxon>
        <taxon>Clostridia</taxon>
        <taxon>Lachnospirales</taxon>
        <taxon>Lachnospiraceae</taxon>
        <taxon>Anaeromicropila</taxon>
    </lineage>
</organism>
<reference evidence="1 2" key="1">
    <citation type="submission" date="2020-11" db="EMBL/GenBank/DDBJ databases">
        <title>Draft genome sequencing of a Lachnospiraceae strain isolated from anoxic soil subjected to BSD treatment.</title>
        <authorList>
            <person name="Uek A."/>
            <person name="Tonouchi A."/>
        </authorList>
    </citation>
    <scope>NUCLEOTIDE SEQUENCE [LARGE SCALE GENOMIC DNA]</scope>
    <source>
        <strain evidence="1 2">TB5</strain>
    </source>
</reference>
<dbReference type="Proteomes" id="UP000595897">
    <property type="component" value="Chromosome"/>
</dbReference>
<dbReference type="EMBL" id="AP024169">
    <property type="protein sequence ID" value="BCN32073.1"/>
    <property type="molecule type" value="Genomic_DNA"/>
</dbReference>
<accession>A0A7R7IDU3</accession>
<dbReference type="AlphaFoldDB" id="A0A7R7IDU3"/>
<name>A0A7R7IDU3_9FIRM</name>